<comment type="caution">
    <text evidence="1">The sequence shown here is derived from an EMBL/GenBank/DDBJ whole genome shotgun (WGS) entry which is preliminary data.</text>
</comment>
<keyword evidence="2" id="KW-1185">Reference proteome</keyword>
<gene>
    <name evidence="1" type="ORF">B9Z65_3678</name>
</gene>
<name>A0A2P8AFV3_9PEZI</name>
<evidence type="ECO:0000313" key="1">
    <source>
        <dbReference type="EMBL" id="PSK59354.1"/>
    </source>
</evidence>
<dbReference type="PANTHER" id="PTHR37490">
    <property type="entry name" value="EXPRESSED PROTEIN"/>
    <property type="match status" value="1"/>
</dbReference>
<reference evidence="1 2" key="1">
    <citation type="submission" date="2017-05" db="EMBL/GenBank/DDBJ databases">
        <title>Draft genome sequence of Elsinoe australis.</title>
        <authorList>
            <person name="Cheng Q."/>
        </authorList>
    </citation>
    <scope>NUCLEOTIDE SEQUENCE [LARGE SCALE GENOMIC DNA]</scope>
    <source>
        <strain evidence="1 2">NL1</strain>
    </source>
</reference>
<dbReference type="Pfam" id="PF11913">
    <property type="entry name" value="DUF3431"/>
    <property type="match status" value="1"/>
</dbReference>
<dbReference type="EMBL" id="NHZQ01000010">
    <property type="protein sequence ID" value="PSK59354.1"/>
    <property type="molecule type" value="Genomic_DNA"/>
</dbReference>
<dbReference type="AlphaFoldDB" id="A0A2P8AFV3"/>
<sequence>MLWRKSTRFVVAALVLLTVIVLADRLRFLPGTTDRIASLLAWTHQTPPPPIIPANNTSPPQSDLAGDKIVVTGKQKDEDASWITQDLPDWQNAVYSVDDPTAPLHTLTNKGREANTYLTYLVENYDHLPSVIAFIHPHKGGYPKAWHTDADDYSNVKSLSQLNLDFVLKSGYVNLRCIAIPGCPDEIQPFRDWDNMNRISEHAYGQVWKGIFNNTDVPQTVGAACCAQFAVSRAQVHARPKSDYERYLRYLIDTDLSDDIIGRIYEYMWHIMFGRGPVYCPELEQCYRDVYNREP</sequence>
<proteinExistence type="predicted"/>
<organism evidence="1 2">
    <name type="scientific">Elsinoe australis</name>
    <dbReference type="NCBI Taxonomy" id="40998"/>
    <lineage>
        <taxon>Eukaryota</taxon>
        <taxon>Fungi</taxon>
        <taxon>Dikarya</taxon>
        <taxon>Ascomycota</taxon>
        <taxon>Pezizomycotina</taxon>
        <taxon>Dothideomycetes</taxon>
        <taxon>Dothideomycetidae</taxon>
        <taxon>Myriangiales</taxon>
        <taxon>Elsinoaceae</taxon>
        <taxon>Elsinoe</taxon>
    </lineage>
</organism>
<dbReference type="InterPro" id="IPR021838">
    <property type="entry name" value="DUF3431"/>
</dbReference>
<protein>
    <submittedName>
        <fullName evidence="1">Uncharacterized protein</fullName>
    </submittedName>
</protein>
<accession>A0A2P8AFV3</accession>
<dbReference type="Proteomes" id="UP000243723">
    <property type="component" value="Unassembled WGS sequence"/>
</dbReference>
<dbReference type="STRING" id="40998.A0A2P8AFV3"/>
<dbReference type="PANTHER" id="PTHR37490:SF2">
    <property type="match status" value="1"/>
</dbReference>
<dbReference type="OrthoDB" id="426718at2759"/>
<evidence type="ECO:0000313" key="2">
    <source>
        <dbReference type="Proteomes" id="UP000243723"/>
    </source>
</evidence>